<reference evidence="1 2" key="1">
    <citation type="submission" date="2016-06" db="EMBL/GenBank/DDBJ databases">
        <authorList>
            <person name="Kjaerup R.B."/>
            <person name="Dalgaard T.S."/>
            <person name="Juul-Madsen H.R."/>
        </authorList>
    </citation>
    <scope>NUCLEOTIDE SEQUENCE [LARGE SCALE GENOMIC DNA]</scope>
    <source>
        <strain evidence="1 2">Pb300</strain>
    </source>
</reference>
<evidence type="ECO:0000313" key="1">
    <source>
        <dbReference type="EMBL" id="ODH13139.1"/>
    </source>
</evidence>
<comment type="caution">
    <text evidence="1">The sequence shown here is derived from an EMBL/GenBank/DDBJ whole genome shotgun (WGS) entry which is preliminary data.</text>
</comment>
<evidence type="ECO:0000313" key="2">
    <source>
        <dbReference type="Proteomes" id="UP000242814"/>
    </source>
</evidence>
<dbReference type="Proteomes" id="UP000242814">
    <property type="component" value="Unassembled WGS sequence"/>
</dbReference>
<protein>
    <submittedName>
        <fullName evidence="1">Uncharacterized protein</fullName>
    </submittedName>
</protein>
<gene>
    <name evidence="1" type="ORF">ACO22_07563</name>
</gene>
<sequence>LECIAISGAIDAELRAKDEEHLLQRGYKLSRLVLNAIARIAIQKRILTAFDGLRVEGSGPPGVGGLGIVNDICEH</sequence>
<accession>A0A1D2J4C4</accession>
<dbReference type="EMBL" id="LZYO01000570">
    <property type="protein sequence ID" value="ODH13139.1"/>
    <property type="molecule type" value="Genomic_DNA"/>
</dbReference>
<dbReference type="VEuPathDB" id="FungiDB:PADG_05056"/>
<dbReference type="AlphaFoldDB" id="A0A1D2J4C4"/>
<feature type="non-terminal residue" evidence="1">
    <location>
        <position position="1"/>
    </location>
</feature>
<organism evidence="1 2">
    <name type="scientific">Paracoccidioides brasiliensis</name>
    <dbReference type="NCBI Taxonomy" id="121759"/>
    <lineage>
        <taxon>Eukaryota</taxon>
        <taxon>Fungi</taxon>
        <taxon>Dikarya</taxon>
        <taxon>Ascomycota</taxon>
        <taxon>Pezizomycotina</taxon>
        <taxon>Eurotiomycetes</taxon>
        <taxon>Eurotiomycetidae</taxon>
        <taxon>Onygenales</taxon>
        <taxon>Ajellomycetaceae</taxon>
        <taxon>Paracoccidioides</taxon>
    </lineage>
</organism>
<dbReference type="VEuPathDB" id="FungiDB:PABG_04634"/>
<name>A0A1D2J4C4_PARBR</name>
<proteinExistence type="predicted"/>